<gene>
    <name evidence="1" type="ORF">R70211_04788</name>
</gene>
<name>A0A9N8N5J3_9BURK</name>
<accession>A0A9N8N5J3</accession>
<evidence type="ECO:0000313" key="2">
    <source>
        <dbReference type="Proteomes" id="UP000675121"/>
    </source>
</evidence>
<evidence type="ECO:0000313" key="1">
    <source>
        <dbReference type="EMBL" id="CAE6926087.1"/>
    </source>
</evidence>
<sequence length="36" mass="4281">MQYLIGTDLAAGRGAQISECGTYRHRFWRECYENQR</sequence>
<dbReference type="Proteomes" id="UP000675121">
    <property type="component" value="Unassembled WGS sequence"/>
</dbReference>
<protein>
    <submittedName>
        <fullName evidence="1">Uncharacterized protein</fullName>
    </submittedName>
</protein>
<comment type="caution">
    <text evidence="1">The sequence shown here is derived from an EMBL/GenBank/DDBJ whole genome shotgun (WGS) entry which is preliminary data.</text>
</comment>
<dbReference type="AlphaFoldDB" id="A0A9N8N5J3"/>
<keyword evidence="2" id="KW-1185">Reference proteome</keyword>
<dbReference type="EMBL" id="CAJNAS010000014">
    <property type="protein sequence ID" value="CAE6926087.1"/>
    <property type="molecule type" value="Genomic_DNA"/>
</dbReference>
<reference evidence="1" key="1">
    <citation type="submission" date="2021-02" db="EMBL/GenBank/DDBJ databases">
        <authorList>
            <person name="Vanwijnsberghe S."/>
        </authorList>
    </citation>
    <scope>NUCLEOTIDE SEQUENCE</scope>
    <source>
        <strain evidence="1">R-70211</strain>
    </source>
</reference>
<proteinExistence type="predicted"/>
<organism evidence="1 2">
    <name type="scientific">Paraburkholderia domus</name>
    <dbReference type="NCBI Taxonomy" id="2793075"/>
    <lineage>
        <taxon>Bacteria</taxon>
        <taxon>Pseudomonadati</taxon>
        <taxon>Pseudomonadota</taxon>
        <taxon>Betaproteobacteria</taxon>
        <taxon>Burkholderiales</taxon>
        <taxon>Burkholderiaceae</taxon>
        <taxon>Paraburkholderia</taxon>
    </lineage>
</organism>